<dbReference type="SUPFAM" id="SSF53474">
    <property type="entry name" value="alpha/beta-Hydrolases"/>
    <property type="match status" value="1"/>
</dbReference>
<feature type="chain" id="PRO_5042017643" evidence="6">
    <location>
        <begin position="18"/>
        <end position="459"/>
    </location>
</feature>
<accession>A0AAD1XDZ0</accession>
<dbReference type="InterPro" id="IPR042269">
    <property type="entry name" value="Ser_carbopepase_S28_SKS"/>
</dbReference>
<dbReference type="GO" id="GO:0006508">
    <property type="term" value="P:proteolysis"/>
    <property type="evidence" value="ECO:0007669"/>
    <property type="project" value="UniProtKB-KW"/>
</dbReference>
<evidence type="ECO:0000256" key="5">
    <source>
        <dbReference type="ARBA" id="ARBA00023180"/>
    </source>
</evidence>
<dbReference type="Proteomes" id="UP001295684">
    <property type="component" value="Unassembled WGS sequence"/>
</dbReference>
<dbReference type="Pfam" id="PF05577">
    <property type="entry name" value="Peptidase_S28"/>
    <property type="match status" value="1"/>
</dbReference>
<keyword evidence="4" id="KW-0378">Hydrolase</keyword>
<keyword evidence="8" id="KW-1185">Reference proteome</keyword>
<dbReference type="Gene3D" id="3.40.50.1820">
    <property type="entry name" value="alpha/beta hydrolase"/>
    <property type="match status" value="1"/>
</dbReference>
<evidence type="ECO:0000256" key="3">
    <source>
        <dbReference type="ARBA" id="ARBA00022729"/>
    </source>
</evidence>
<dbReference type="InterPro" id="IPR008758">
    <property type="entry name" value="Peptidase_S28"/>
</dbReference>
<comment type="similarity">
    <text evidence="1">Belongs to the peptidase S28 family.</text>
</comment>
<protein>
    <submittedName>
        <fullName evidence="7">Uncharacterized protein</fullName>
    </submittedName>
</protein>
<comment type="caution">
    <text evidence="7">The sequence shown here is derived from an EMBL/GenBank/DDBJ whole genome shotgun (WGS) entry which is preliminary data.</text>
</comment>
<evidence type="ECO:0000313" key="8">
    <source>
        <dbReference type="Proteomes" id="UP001295684"/>
    </source>
</evidence>
<dbReference type="PANTHER" id="PTHR11010:SF11">
    <property type="entry name" value="THYMUS-SPECIFIC SERINE PROTEASE"/>
    <property type="match status" value="1"/>
</dbReference>
<evidence type="ECO:0000256" key="6">
    <source>
        <dbReference type="SAM" id="SignalP"/>
    </source>
</evidence>
<dbReference type="Gene3D" id="1.20.120.980">
    <property type="entry name" value="Serine carboxypeptidase S28, SKS domain"/>
    <property type="match status" value="1"/>
</dbReference>
<evidence type="ECO:0000313" key="7">
    <source>
        <dbReference type="EMBL" id="CAI2368293.1"/>
    </source>
</evidence>
<keyword evidence="5" id="KW-0325">Glycoprotein</keyword>
<gene>
    <name evidence="7" type="ORF">ECRASSUSDP1_LOCUS9584</name>
</gene>
<keyword evidence="3 6" id="KW-0732">Signal</keyword>
<evidence type="ECO:0000256" key="4">
    <source>
        <dbReference type="ARBA" id="ARBA00022801"/>
    </source>
</evidence>
<feature type="signal peptide" evidence="6">
    <location>
        <begin position="1"/>
        <end position="17"/>
    </location>
</feature>
<dbReference type="AlphaFoldDB" id="A0AAD1XDZ0"/>
<evidence type="ECO:0000256" key="1">
    <source>
        <dbReference type="ARBA" id="ARBA00011079"/>
    </source>
</evidence>
<organism evidence="7 8">
    <name type="scientific">Euplotes crassus</name>
    <dbReference type="NCBI Taxonomy" id="5936"/>
    <lineage>
        <taxon>Eukaryota</taxon>
        <taxon>Sar</taxon>
        <taxon>Alveolata</taxon>
        <taxon>Ciliophora</taxon>
        <taxon>Intramacronucleata</taxon>
        <taxon>Spirotrichea</taxon>
        <taxon>Hypotrichia</taxon>
        <taxon>Euplotida</taxon>
        <taxon>Euplotidae</taxon>
        <taxon>Moneuplotes</taxon>
    </lineage>
</organism>
<dbReference type="PANTHER" id="PTHR11010">
    <property type="entry name" value="PROTEASE S28 PRO-X CARBOXYPEPTIDASE-RELATED"/>
    <property type="match status" value="1"/>
</dbReference>
<name>A0AAD1XDZ0_EUPCR</name>
<evidence type="ECO:0000256" key="2">
    <source>
        <dbReference type="ARBA" id="ARBA00022670"/>
    </source>
</evidence>
<dbReference type="GO" id="GO:0070008">
    <property type="term" value="F:serine-type exopeptidase activity"/>
    <property type="evidence" value="ECO:0007669"/>
    <property type="project" value="InterPro"/>
</dbReference>
<proteinExistence type="inferred from homology"/>
<dbReference type="EMBL" id="CAMPGE010009426">
    <property type="protein sequence ID" value="CAI2368293.1"/>
    <property type="molecule type" value="Genomic_DNA"/>
</dbReference>
<dbReference type="InterPro" id="IPR029058">
    <property type="entry name" value="AB_hydrolase_fold"/>
</dbReference>
<sequence>MKATIIILACLLTYATCSKPSFQPGFRLDTSPGFKPDIFSNIIDHFNDDVGLYPQRFWYNAENFDQKTGPIFLYICGEYECGVNEQRQFPVEVSKEHNGLFVYLEHRYYGASQPFDNLETENLRYLTSRHALADIAVFLSTLNDLIVQVHGGEKRKIIVVGGSYPGALSAWFRAKYPHIADASWASSAVVNAIEDLELYDWQIFNSTSRSDAHTCTETIQSMTEYLDELLSGQDSTALEEVKAAFKANTLTNGDFAFYIADIFVGEVQYGKRTKLCEFLATLVELEDIEKFYKLAEKYYDPEDNKSYYDRHLMAKTEVIVPDSSRAWAYQYCTEFGFFQTTYEGIHMRSEHLARAYWDQRCNEIFGKEIIAQARETNVEFGALKVKGTNTFYTNGGEDPWIWAGVFDDNDALNQKARRLQGENCGHCVVLYNEEESDSEELRAVRKEIKDWLDAILYTN</sequence>
<reference evidence="7" key="1">
    <citation type="submission" date="2023-07" db="EMBL/GenBank/DDBJ databases">
        <authorList>
            <consortium name="AG Swart"/>
            <person name="Singh M."/>
            <person name="Singh A."/>
            <person name="Seah K."/>
            <person name="Emmerich C."/>
        </authorList>
    </citation>
    <scope>NUCLEOTIDE SEQUENCE</scope>
    <source>
        <strain evidence="7">DP1</strain>
    </source>
</reference>
<dbReference type="GO" id="GO:0008239">
    <property type="term" value="F:dipeptidyl-peptidase activity"/>
    <property type="evidence" value="ECO:0007669"/>
    <property type="project" value="TreeGrafter"/>
</dbReference>
<keyword evidence="2" id="KW-0645">Protease</keyword>